<evidence type="ECO:0000256" key="2">
    <source>
        <dbReference type="SAM" id="MobiDB-lite"/>
    </source>
</evidence>
<proteinExistence type="predicted"/>
<dbReference type="Proteomes" id="UP000198440">
    <property type="component" value="Unassembled WGS sequence"/>
</dbReference>
<evidence type="ECO:0000313" key="4">
    <source>
        <dbReference type="Proteomes" id="UP000198440"/>
    </source>
</evidence>
<dbReference type="InterPro" id="IPR010921">
    <property type="entry name" value="Trp_repressor/repl_initiator"/>
</dbReference>
<gene>
    <name evidence="3" type="ORF">SAMN04488078_103638</name>
</gene>
<feature type="coiled-coil region" evidence="1">
    <location>
        <begin position="108"/>
        <end position="135"/>
    </location>
</feature>
<dbReference type="GO" id="GO:0043565">
    <property type="term" value="F:sequence-specific DNA binding"/>
    <property type="evidence" value="ECO:0007669"/>
    <property type="project" value="InterPro"/>
</dbReference>
<dbReference type="AlphaFoldDB" id="A0A239HSK5"/>
<protein>
    <submittedName>
        <fullName evidence="3">Transposase</fullName>
    </submittedName>
</protein>
<dbReference type="SUPFAM" id="SSF48295">
    <property type="entry name" value="TrpR-like"/>
    <property type="match status" value="1"/>
</dbReference>
<evidence type="ECO:0000313" key="3">
    <source>
        <dbReference type="EMBL" id="SNS84377.1"/>
    </source>
</evidence>
<organism evidence="3 4">
    <name type="scientific">Antarctobacter heliothermus</name>
    <dbReference type="NCBI Taxonomy" id="74033"/>
    <lineage>
        <taxon>Bacteria</taxon>
        <taxon>Pseudomonadati</taxon>
        <taxon>Pseudomonadota</taxon>
        <taxon>Alphaproteobacteria</taxon>
        <taxon>Rhodobacterales</taxon>
        <taxon>Roseobacteraceae</taxon>
        <taxon>Antarctobacter</taxon>
    </lineage>
</organism>
<feature type="region of interest" description="Disordered" evidence="2">
    <location>
        <begin position="1"/>
        <end position="26"/>
    </location>
</feature>
<name>A0A239HSK5_9RHOB</name>
<reference evidence="3 4" key="1">
    <citation type="submission" date="2017-06" db="EMBL/GenBank/DDBJ databases">
        <authorList>
            <person name="Kim H.J."/>
            <person name="Triplett B.A."/>
        </authorList>
    </citation>
    <scope>NUCLEOTIDE SEQUENCE [LARGE SCALE GENOMIC DNA]</scope>
    <source>
        <strain evidence="3 4">DSM 11445</strain>
    </source>
</reference>
<keyword evidence="1" id="KW-0175">Coiled coil</keyword>
<dbReference type="EMBL" id="FZON01000036">
    <property type="protein sequence ID" value="SNS84377.1"/>
    <property type="molecule type" value="Genomic_DNA"/>
</dbReference>
<evidence type="ECO:0000256" key="1">
    <source>
        <dbReference type="SAM" id="Coils"/>
    </source>
</evidence>
<sequence>MVMPSQMPLSADAGSEISPAMPPSRVVAAPSVPTAELTATPKRRSFTAKYKLRILNETDRAADTGGVSAILRREGLYSSALTDWRRQRAAGTLGALQPRPRGPEKVPVNSLQAELSKAHREVSALRRRLDQAEAIIAIQKKVAALLDEMEQTPERSGKS</sequence>
<accession>A0A239HSK5</accession>